<evidence type="ECO:0000313" key="1">
    <source>
        <dbReference type="EMBL" id="CAB4222123.1"/>
    </source>
</evidence>
<gene>
    <name evidence="1" type="ORF">UFOVP1655_40</name>
</gene>
<protein>
    <submittedName>
        <fullName evidence="1">Uncharacterized protein</fullName>
    </submittedName>
</protein>
<proteinExistence type="predicted"/>
<name>A0A6J5T308_9CAUD</name>
<sequence length="75" mass="8658">MLNYICKPSLYNNKGMKTFHSALDALKYLNDKLSPKEGDHSDYIFIAPSTAPKDIQNSIEDYQYIGKLKIEWDLT</sequence>
<reference evidence="1" key="1">
    <citation type="submission" date="2020-05" db="EMBL/GenBank/DDBJ databases">
        <authorList>
            <person name="Chiriac C."/>
            <person name="Salcher M."/>
            <person name="Ghai R."/>
            <person name="Kavagutti S V."/>
        </authorList>
    </citation>
    <scope>NUCLEOTIDE SEQUENCE</scope>
</reference>
<organism evidence="1">
    <name type="scientific">uncultured Caudovirales phage</name>
    <dbReference type="NCBI Taxonomy" id="2100421"/>
    <lineage>
        <taxon>Viruses</taxon>
        <taxon>Duplodnaviria</taxon>
        <taxon>Heunggongvirae</taxon>
        <taxon>Uroviricota</taxon>
        <taxon>Caudoviricetes</taxon>
        <taxon>Peduoviridae</taxon>
        <taxon>Maltschvirus</taxon>
        <taxon>Maltschvirus maltsch</taxon>
    </lineage>
</organism>
<dbReference type="EMBL" id="LR797523">
    <property type="protein sequence ID" value="CAB4222123.1"/>
    <property type="molecule type" value="Genomic_DNA"/>
</dbReference>
<accession>A0A6J5T308</accession>